<evidence type="ECO:0000313" key="3">
    <source>
        <dbReference type="EMBL" id="WPS45974.1"/>
    </source>
</evidence>
<dbReference type="InterPro" id="IPR041401">
    <property type="entry name" value="TseB-like_dom"/>
</dbReference>
<dbReference type="SUPFAM" id="SSF54403">
    <property type="entry name" value="Cystatin/monellin"/>
    <property type="match status" value="2"/>
</dbReference>
<evidence type="ECO:0000259" key="2">
    <source>
        <dbReference type="Pfam" id="PF17881"/>
    </source>
</evidence>
<keyword evidence="1" id="KW-0812">Transmembrane</keyword>
<keyword evidence="4" id="KW-1185">Reference proteome</keyword>
<organism evidence="3 4">
    <name type="scientific">Streptococcus lingualis</name>
    <dbReference type="NCBI Taxonomy" id="3098076"/>
    <lineage>
        <taxon>Bacteria</taxon>
        <taxon>Bacillati</taxon>
        <taxon>Bacillota</taxon>
        <taxon>Bacilli</taxon>
        <taxon>Lactobacillales</taxon>
        <taxon>Streptococcaceae</taxon>
        <taxon>Streptococcus</taxon>
    </lineage>
</organism>
<keyword evidence="1" id="KW-1133">Transmembrane helix</keyword>
<reference evidence="3 4" key="1">
    <citation type="submission" date="2023-11" db="EMBL/GenBank/DDBJ databases">
        <title>Description of Streptococcus dentalis sp. nov., Streptococcus gingivalis sp. nov., Streptococcus lingualis sp. nov. isolated from human oral cavity.</title>
        <authorList>
            <person name="Choi Y.S."/>
            <person name="Goo B.J."/>
            <person name="Bae J.W."/>
        </authorList>
    </citation>
    <scope>NUCLEOTIDE SEQUENCE [LARGE SCALE GENOMIC DNA]</scope>
    <source>
        <strain evidence="3 4">S5</strain>
    </source>
</reference>
<dbReference type="Pfam" id="PF17881">
    <property type="entry name" value="TseB"/>
    <property type="match status" value="1"/>
</dbReference>
<evidence type="ECO:0000256" key="1">
    <source>
        <dbReference type="SAM" id="Phobius"/>
    </source>
</evidence>
<keyword evidence="1" id="KW-0472">Membrane</keyword>
<protein>
    <submittedName>
        <fullName evidence="3">DUF5590 domain-containing protein</fullName>
    </submittedName>
</protein>
<feature type="domain" description="Cell wall elongation regulator TseB-like" evidence="2">
    <location>
        <begin position="53"/>
        <end position="96"/>
    </location>
</feature>
<accession>A0ABZ0SQD8</accession>
<proteinExistence type="predicted"/>
<dbReference type="RefSeq" id="WP_320909132.1">
    <property type="nucleotide sequence ID" value="NZ_CP139419.1"/>
</dbReference>
<evidence type="ECO:0000313" key="4">
    <source>
        <dbReference type="Proteomes" id="UP001327056"/>
    </source>
</evidence>
<dbReference type="Gene3D" id="3.10.450.40">
    <property type="match status" value="2"/>
</dbReference>
<dbReference type="InterPro" id="IPR046350">
    <property type="entry name" value="Cystatin_sf"/>
</dbReference>
<sequence length="165" mass="18354">MALVYNEGVKQKNNLFIVWQHIIGICILVLTVLFSWLFLAEKTSVRLQDQMAQARKIALSHSSIATIETESFFHGKEAYLSFIGKDQEGQDLAVLVAQADDAVYTYPLKEGVSSKEAASVVKEKSQDAIDRVTFGRFKGKPIWEVKAGSSYYVVDFKTGKVTGVI</sequence>
<gene>
    <name evidence="3" type="ORF">SM123_05135</name>
</gene>
<feature type="transmembrane region" description="Helical" evidence="1">
    <location>
        <begin position="16"/>
        <end position="39"/>
    </location>
</feature>
<name>A0ABZ0SQD8_9STRE</name>
<dbReference type="Proteomes" id="UP001327056">
    <property type="component" value="Chromosome"/>
</dbReference>
<dbReference type="EMBL" id="CP139419">
    <property type="protein sequence ID" value="WPS45974.1"/>
    <property type="molecule type" value="Genomic_DNA"/>
</dbReference>